<evidence type="ECO:0000256" key="12">
    <source>
        <dbReference type="PROSITE-ProRule" id="PRU00278"/>
    </source>
</evidence>
<dbReference type="AlphaFoldDB" id="A0A261U4X5"/>
<keyword evidence="2" id="KW-1003">Cell membrane</keyword>
<evidence type="ECO:0000256" key="8">
    <source>
        <dbReference type="ARBA" id="ARBA00023235"/>
    </source>
</evidence>
<dbReference type="Proteomes" id="UP000216885">
    <property type="component" value="Unassembled WGS sequence"/>
</dbReference>
<dbReference type="Gene3D" id="1.10.4030.10">
    <property type="entry name" value="Porin chaperone SurA, peptide-binding domain"/>
    <property type="match status" value="1"/>
</dbReference>
<dbReference type="Gene3D" id="3.10.50.40">
    <property type="match status" value="1"/>
</dbReference>
<evidence type="ECO:0000256" key="3">
    <source>
        <dbReference type="ARBA" id="ARBA00022519"/>
    </source>
</evidence>
<sequence length="657" mass="71465">MFELIRNHRRWMQFILLILIVPSFFLVGIQGYDSFISREPELATVAGQPITRGEFDNAHRNQLENFRQRLGSRYDPALVDTPAMREQLLNQLIDQRLLAQVAQDNRFSVSDSTLRNTIASIPQVQDNGRFSPERYRQVLASQGMTPTMYEAGLRSDLAIGRVLQPVAESATAPAAVTASLESALTQERTVQLRRFAAADYRTQVSVSPEDIKTWYDANQQQLTVPEQVTAQYLVLDEAAASQDIQVKDEDVTGYYEQNKNRFGQPERRRASHIMIQVAAGASDADRQAARAKAESLAQQAAANPAGFADLAKANSQDAGSAQKGGDLGWMASGMLTGDLNKTIFSLNKDQVSGVVESPSGFHVIQVTDIQPASAKPLAEVRDEIVAEIRKQIAATRFAEMATKLTEIVYDQRDSLQPAADALGLKIRSVSGITRQGLLPADKTVGANPASASSDAALLDNPRVRESLFSNDTLREKLNSGVIELSSDTLLVVRVAEVQPQHVSPLDKVTESIRERLTNERAAEAARKAGEDALKTWSADAASLPEGFGASITVTREQPQQLTAPVLQAAMRLPSQPVPAYAGAVDGNDYVVVRLDKVEPGKVEAADSELFSRQLSAAWGDAESAAIMKMLREQYQVKILPEAANAIKGSDDPESAAG</sequence>
<evidence type="ECO:0000256" key="9">
    <source>
        <dbReference type="ARBA" id="ARBA00038408"/>
    </source>
</evidence>
<evidence type="ECO:0000256" key="10">
    <source>
        <dbReference type="ARBA" id="ARBA00040743"/>
    </source>
</evidence>
<dbReference type="SUPFAM" id="SSF109998">
    <property type="entry name" value="Triger factor/SurA peptide-binding domain-like"/>
    <property type="match status" value="1"/>
</dbReference>
<keyword evidence="15" id="KW-1185">Reference proteome</keyword>
<dbReference type="InterPro" id="IPR023058">
    <property type="entry name" value="PPIase_PpiC_CS"/>
</dbReference>
<comment type="similarity">
    <text evidence="9">Belongs to the PpiD chaperone family.</text>
</comment>
<evidence type="ECO:0000256" key="5">
    <source>
        <dbReference type="ARBA" id="ARBA00022989"/>
    </source>
</evidence>
<dbReference type="GO" id="GO:0005886">
    <property type="term" value="C:plasma membrane"/>
    <property type="evidence" value="ECO:0007669"/>
    <property type="project" value="UniProtKB-SubCell"/>
</dbReference>
<dbReference type="RefSeq" id="WP_094821353.1">
    <property type="nucleotide sequence ID" value="NZ_NEVO01000007.1"/>
</dbReference>
<dbReference type="Pfam" id="PF13616">
    <property type="entry name" value="Rotamase_3"/>
    <property type="match status" value="1"/>
</dbReference>
<proteinExistence type="inferred from homology"/>
<dbReference type="PANTHER" id="PTHR47529:SF1">
    <property type="entry name" value="PERIPLASMIC CHAPERONE PPID"/>
    <property type="match status" value="1"/>
</dbReference>
<dbReference type="PROSITE" id="PS01096">
    <property type="entry name" value="PPIC_PPIASE_1"/>
    <property type="match status" value="1"/>
</dbReference>
<dbReference type="EMBL" id="NEVQ01000013">
    <property type="protein sequence ID" value="OZI56290.1"/>
    <property type="molecule type" value="Genomic_DNA"/>
</dbReference>
<dbReference type="InterPro" id="IPR046357">
    <property type="entry name" value="PPIase_dom_sf"/>
</dbReference>
<gene>
    <name evidence="14" type="ORF">CAL20_12680</name>
</gene>
<organism evidence="14 15">
    <name type="scientific">Bordetella genomosp. 4</name>
    <dbReference type="NCBI Taxonomy" id="463044"/>
    <lineage>
        <taxon>Bacteria</taxon>
        <taxon>Pseudomonadati</taxon>
        <taxon>Pseudomonadota</taxon>
        <taxon>Betaproteobacteria</taxon>
        <taxon>Burkholderiales</taxon>
        <taxon>Alcaligenaceae</taxon>
        <taxon>Bordetella</taxon>
    </lineage>
</organism>
<evidence type="ECO:0000256" key="6">
    <source>
        <dbReference type="ARBA" id="ARBA00023136"/>
    </source>
</evidence>
<dbReference type="PANTHER" id="PTHR47529">
    <property type="entry name" value="PEPTIDYL-PROLYL CIS-TRANS ISOMERASE D"/>
    <property type="match status" value="1"/>
</dbReference>
<evidence type="ECO:0000259" key="13">
    <source>
        <dbReference type="PROSITE" id="PS50198"/>
    </source>
</evidence>
<dbReference type="OrthoDB" id="9812372at2"/>
<evidence type="ECO:0000256" key="4">
    <source>
        <dbReference type="ARBA" id="ARBA00022692"/>
    </source>
</evidence>
<reference evidence="14 15" key="1">
    <citation type="submission" date="2017-05" db="EMBL/GenBank/DDBJ databases">
        <title>Complete and WGS of Bordetella genogroups.</title>
        <authorList>
            <person name="Spilker T."/>
            <person name="LiPuma J."/>
        </authorList>
    </citation>
    <scope>NUCLEOTIDE SEQUENCE [LARGE SCALE GENOMIC DNA]</scope>
    <source>
        <strain evidence="14 15">AU9919</strain>
    </source>
</reference>
<evidence type="ECO:0000256" key="7">
    <source>
        <dbReference type="ARBA" id="ARBA00023186"/>
    </source>
</evidence>
<evidence type="ECO:0000256" key="1">
    <source>
        <dbReference type="ARBA" id="ARBA00004382"/>
    </source>
</evidence>
<evidence type="ECO:0000256" key="2">
    <source>
        <dbReference type="ARBA" id="ARBA00022475"/>
    </source>
</evidence>
<keyword evidence="8 12" id="KW-0413">Isomerase</keyword>
<dbReference type="InterPro" id="IPR027304">
    <property type="entry name" value="Trigger_fact/SurA_dom_sf"/>
</dbReference>
<keyword evidence="4" id="KW-0812">Transmembrane</keyword>
<dbReference type="GO" id="GO:0003755">
    <property type="term" value="F:peptidyl-prolyl cis-trans isomerase activity"/>
    <property type="evidence" value="ECO:0007669"/>
    <property type="project" value="UniProtKB-KW"/>
</dbReference>
<dbReference type="InterPro" id="IPR052029">
    <property type="entry name" value="PpiD_chaperone"/>
</dbReference>
<protein>
    <recommendedName>
        <fullName evidence="10">Periplasmic chaperone PpiD</fullName>
    </recommendedName>
    <alternativeName>
        <fullName evidence="11">Periplasmic folding chaperone</fullName>
    </alternativeName>
</protein>
<evidence type="ECO:0000313" key="15">
    <source>
        <dbReference type="Proteomes" id="UP000216885"/>
    </source>
</evidence>
<dbReference type="PROSITE" id="PS50198">
    <property type="entry name" value="PPIC_PPIASE_2"/>
    <property type="match status" value="1"/>
</dbReference>
<evidence type="ECO:0000313" key="14">
    <source>
        <dbReference type="EMBL" id="OZI56290.1"/>
    </source>
</evidence>
<keyword evidence="12" id="KW-0697">Rotamase</keyword>
<name>A0A261U4X5_9BORD</name>
<keyword evidence="5" id="KW-1133">Transmembrane helix</keyword>
<keyword evidence="6" id="KW-0472">Membrane</keyword>
<feature type="domain" description="PpiC" evidence="13">
    <location>
        <begin position="265"/>
        <end position="368"/>
    </location>
</feature>
<accession>A0A261U4X5</accession>
<dbReference type="InterPro" id="IPR000297">
    <property type="entry name" value="PPIase_PpiC"/>
</dbReference>
<keyword evidence="3" id="KW-0997">Cell inner membrane</keyword>
<keyword evidence="7" id="KW-0143">Chaperone</keyword>
<evidence type="ECO:0000256" key="11">
    <source>
        <dbReference type="ARBA" id="ARBA00042775"/>
    </source>
</evidence>
<comment type="caution">
    <text evidence="14">The sequence shown here is derived from an EMBL/GenBank/DDBJ whole genome shotgun (WGS) entry which is preliminary data.</text>
</comment>
<dbReference type="Pfam" id="PF13624">
    <property type="entry name" value="SurA_N_3"/>
    <property type="match status" value="1"/>
</dbReference>
<dbReference type="SUPFAM" id="SSF54534">
    <property type="entry name" value="FKBP-like"/>
    <property type="match status" value="1"/>
</dbReference>
<comment type="subcellular location">
    <subcellularLocation>
        <location evidence="1">Cell inner membrane</location>
        <topology evidence="1">Single-pass type II membrane protein</topology>
        <orientation evidence="1">Periplasmic side</orientation>
    </subcellularLocation>
</comment>